<dbReference type="PATRIC" id="fig|570156.3.peg.2198"/>
<dbReference type="Proteomes" id="UP000050378">
    <property type="component" value="Unassembled WGS sequence"/>
</dbReference>
<proteinExistence type="predicted"/>
<evidence type="ECO:0000313" key="2">
    <source>
        <dbReference type="Proteomes" id="UP000050378"/>
    </source>
</evidence>
<gene>
    <name evidence="1" type="ORF">AOG27_06055</name>
</gene>
<dbReference type="RefSeq" id="WP_054552114.1">
    <property type="nucleotide sequence ID" value="NZ_LJTC01000003.1"/>
</dbReference>
<organism evidence="1 2">
    <name type="scientific">Pseudoalteromonas lipolytica</name>
    <dbReference type="NCBI Taxonomy" id="570156"/>
    <lineage>
        <taxon>Bacteria</taxon>
        <taxon>Pseudomonadati</taxon>
        <taxon>Pseudomonadota</taxon>
        <taxon>Gammaproteobacteria</taxon>
        <taxon>Alteromonadales</taxon>
        <taxon>Pseudoalteromonadaceae</taxon>
        <taxon>Pseudoalteromonas</taxon>
    </lineage>
</organism>
<dbReference type="AlphaFoldDB" id="A0A0P7D754"/>
<evidence type="ECO:0000313" key="1">
    <source>
        <dbReference type="EMBL" id="KPM84455.1"/>
    </source>
</evidence>
<accession>A0A0P7D754</accession>
<evidence type="ECO:0008006" key="3">
    <source>
        <dbReference type="Google" id="ProtNLM"/>
    </source>
</evidence>
<sequence>MLNQIEQWIDQKNIEFKEQRVCCSQFFDDFEGFYSLSFLKQAYFVVVDKIPKPNFPKLRQMGLGDFIDMEVDGITYKDTYYVLPHIASNLRIHFHELVHVAQWNYLGAVPFMERYISEIQTLGYEGAPLEKMAYAFEHHFSNGGEKIDVPSYVAEKI</sequence>
<protein>
    <recommendedName>
        <fullName evidence="3">DUF4157 domain-containing protein</fullName>
    </recommendedName>
</protein>
<dbReference type="OrthoDB" id="5600142at2"/>
<comment type="caution">
    <text evidence="1">The sequence shown here is derived from an EMBL/GenBank/DDBJ whole genome shotgun (WGS) entry which is preliminary data.</text>
</comment>
<dbReference type="EMBL" id="LJTC01000003">
    <property type="protein sequence ID" value="KPM84455.1"/>
    <property type="molecule type" value="Genomic_DNA"/>
</dbReference>
<name>A0A0P7D754_9GAMM</name>
<reference evidence="1 2" key="1">
    <citation type="submission" date="2015-09" db="EMBL/GenBank/DDBJ databases">
        <title>Draft Genome Sequence of Pseudoalteromonas lipolytica UCD-48B.</title>
        <authorList>
            <person name="Krusor M."/>
            <person name="Coil D.A."/>
            <person name="Lang J.M."/>
            <person name="Eisen J.A."/>
            <person name="Alexiev A."/>
        </authorList>
    </citation>
    <scope>NUCLEOTIDE SEQUENCE [LARGE SCALE GENOMIC DNA]</scope>
    <source>
        <strain evidence="1 2">UCD-48B</strain>
    </source>
</reference>